<organism evidence="1 2">
    <name type="scientific">Suillus subaureus</name>
    <dbReference type="NCBI Taxonomy" id="48587"/>
    <lineage>
        <taxon>Eukaryota</taxon>
        <taxon>Fungi</taxon>
        <taxon>Dikarya</taxon>
        <taxon>Basidiomycota</taxon>
        <taxon>Agaricomycotina</taxon>
        <taxon>Agaricomycetes</taxon>
        <taxon>Agaricomycetidae</taxon>
        <taxon>Boletales</taxon>
        <taxon>Suillineae</taxon>
        <taxon>Suillaceae</taxon>
        <taxon>Suillus</taxon>
    </lineage>
</organism>
<dbReference type="Proteomes" id="UP000807769">
    <property type="component" value="Unassembled WGS sequence"/>
</dbReference>
<proteinExistence type="predicted"/>
<gene>
    <name evidence="1" type="ORF">BJ212DRAFT_1304608</name>
</gene>
<keyword evidence="2" id="KW-1185">Reference proteome</keyword>
<evidence type="ECO:0000313" key="2">
    <source>
        <dbReference type="Proteomes" id="UP000807769"/>
    </source>
</evidence>
<dbReference type="GeneID" id="64627653"/>
<protein>
    <submittedName>
        <fullName evidence="1">Uncharacterized protein</fullName>
    </submittedName>
</protein>
<evidence type="ECO:0000313" key="1">
    <source>
        <dbReference type="EMBL" id="KAG1803280.1"/>
    </source>
</evidence>
<dbReference type="RefSeq" id="XP_041186515.1">
    <property type="nucleotide sequence ID" value="XM_041333636.1"/>
</dbReference>
<comment type="caution">
    <text evidence="1">The sequence shown here is derived from an EMBL/GenBank/DDBJ whole genome shotgun (WGS) entry which is preliminary data.</text>
</comment>
<sequence>MVHERVTIENKLQGFLSVLEFLEWLQGRHGYPKLRMVSLVEVHAKEIEDNLGDCRYVVSEVEVGVNKVAVIQIGFEDDNLLVDITGQGSRGEWGFSVSKRAVRTGATYEEKGSSSGLFCRVMHVEGRHERSTYINVGEDMHMEGSRKVYEGASYKGTIIALLRHWLGS</sequence>
<dbReference type="EMBL" id="JABBWG010000068">
    <property type="protein sequence ID" value="KAG1803280.1"/>
    <property type="molecule type" value="Genomic_DNA"/>
</dbReference>
<dbReference type="AlphaFoldDB" id="A0A9P7J4V2"/>
<accession>A0A9P7J4V2</accession>
<dbReference type="OrthoDB" id="10631563at2759"/>
<name>A0A9P7J4V2_9AGAM</name>
<reference evidence="1" key="1">
    <citation type="journal article" date="2020" name="New Phytol.">
        <title>Comparative genomics reveals dynamic genome evolution in host specialist ectomycorrhizal fungi.</title>
        <authorList>
            <person name="Lofgren L.A."/>
            <person name="Nguyen N.H."/>
            <person name="Vilgalys R."/>
            <person name="Ruytinx J."/>
            <person name="Liao H.L."/>
            <person name="Branco S."/>
            <person name="Kuo A."/>
            <person name="LaButti K."/>
            <person name="Lipzen A."/>
            <person name="Andreopoulos W."/>
            <person name="Pangilinan J."/>
            <person name="Riley R."/>
            <person name="Hundley H."/>
            <person name="Na H."/>
            <person name="Barry K."/>
            <person name="Grigoriev I.V."/>
            <person name="Stajich J.E."/>
            <person name="Kennedy P.G."/>
        </authorList>
    </citation>
    <scope>NUCLEOTIDE SEQUENCE</scope>
    <source>
        <strain evidence="1">MN1</strain>
    </source>
</reference>